<reference evidence="3" key="1">
    <citation type="submission" date="2015-07" db="EMBL/GenBank/DDBJ databases">
        <title>Draft genome sequence of Acetobacterium bakii DSM 8293, a potential psychrophilic chemical producer through syngas fermentation.</title>
        <authorList>
            <person name="Song Y."/>
            <person name="Hwang S."/>
            <person name="Cho B.-K."/>
        </authorList>
    </citation>
    <scope>NUCLEOTIDE SEQUENCE [LARGE SCALE GENOMIC DNA]</scope>
    <source>
        <strain evidence="3">DSM 8239</strain>
    </source>
</reference>
<evidence type="ECO:0000259" key="1">
    <source>
        <dbReference type="Pfam" id="PF03167"/>
    </source>
</evidence>
<gene>
    <name evidence="2" type="ORF">AKG39_00955</name>
</gene>
<evidence type="ECO:0000313" key="2">
    <source>
        <dbReference type="EMBL" id="KNZ43501.1"/>
    </source>
</evidence>
<dbReference type="Pfam" id="PF03167">
    <property type="entry name" value="UDG"/>
    <property type="match status" value="1"/>
</dbReference>
<name>A0A0L6U4R0_9FIRM</name>
<dbReference type="InterPro" id="IPR026353">
    <property type="entry name" value="Hypoxan-DNA_Glyclase"/>
</dbReference>
<dbReference type="CDD" id="cd10032">
    <property type="entry name" value="UDG-F6_HDG"/>
    <property type="match status" value="1"/>
</dbReference>
<dbReference type="EMBL" id="LGYO01000003">
    <property type="protein sequence ID" value="KNZ43501.1"/>
    <property type="molecule type" value="Genomic_DNA"/>
</dbReference>
<sequence>MIVKKEKINILIHKFEPVYNEKSKILILGTFPSVKSRTASFYYQHPQNRFWKVISALIGMPTPETIAAERKMLLSNHIAVWDVIYSCDINGSSDSSIRNVVPNDIAKILKETDIKTIYANGGKAYELYNRYCYEKTNEKIIRLPSTSPANAQYSLERLIECWQTEIKIES</sequence>
<dbReference type="InterPro" id="IPR036895">
    <property type="entry name" value="Uracil-DNA_glycosylase-like_sf"/>
</dbReference>
<comment type="caution">
    <text evidence="2">The sequence shown here is derived from an EMBL/GenBank/DDBJ whole genome shotgun (WGS) entry which is preliminary data.</text>
</comment>
<dbReference type="Gene3D" id="3.40.470.10">
    <property type="entry name" value="Uracil-DNA glycosylase-like domain"/>
    <property type="match status" value="1"/>
</dbReference>
<dbReference type="InterPro" id="IPR005122">
    <property type="entry name" value="Uracil-DNA_glycosylase-like"/>
</dbReference>
<dbReference type="SUPFAM" id="SSF52141">
    <property type="entry name" value="Uracil-DNA glycosylase-like"/>
    <property type="match status" value="1"/>
</dbReference>
<feature type="domain" description="Uracil-DNA glycosylase-like" evidence="1">
    <location>
        <begin position="18"/>
        <end position="163"/>
    </location>
</feature>
<organism evidence="2 3">
    <name type="scientific">Acetobacterium bakii</name>
    <dbReference type="NCBI Taxonomy" id="52689"/>
    <lineage>
        <taxon>Bacteria</taxon>
        <taxon>Bacillati</taxon>
        <taxon>Bacillota</taxon>
        <taxon>Clostridia</taxon>
        <taxon>Eubacteriales</taxon>
        <taxon>Eubacteriaceae</taxon>
        <taxon>Acetobacterium</taxon>
    </lineage>
</organism>
<dbReference type="OrthoDB" id="9799921at2"/>
<evidence type="ECO:0000313" key="3">
    <source>
        <dbReference type="Proteomes" id="UP000036873"/>
    </source>
</evidence>
<accession>A0A0L6U4R0</accession>
<dbReference type="STRING" id="52689.AKG39_00955"/>
<dbReference type="RefSeq" id="WP_050738487.1">
    <property type="nucleotide sequence ID" value="NZ_LGYO01000003.1"/>
</dbReference>
<dbReference type="NCBIfam" id="TIGR04274">
    <property type="entry name" value="hypoxanDNAglyco"/>
    <property type="match status" value="1"/>
</dbReference>
<dbReference type="PATRIC" id="fig|52689.4.peg.1707"/>
<dbReference type="Proteomes" id="UP000036873">
    <property type="component" value="Unassembled WGS sequence"/>
</dbReference>
<dbReference type="AlphaFoldDB" id="A0A0L6U4R0"/>
<proteinExistence type="predicted"/>
<keyword evidence="3" id="KW-1185">Reference proteome</keyword>
<protein>
    <submittedName>
        <fullName evidence="2">DNA glycosylase</fullName>
    </submittedName>
</protein>